<evidence type="ECO:0000256" key="5">
    <source>
        <dbReference type="ARBA" id="ARBA00022516"/>
    </source>
</evidence>
<dbReference type="GO" id="GO:0016020">
    <property type="term" value="C:membrane"/>
    <property type="evidence" value="ECO:0007669"/>
    <property type="project" value="GOC"/>
</dbReference>
<keyword evidence="7 12" id="KW-0479">Metal-binding</keyword>
<dbReference type="InterPro" id="IPR015870">
    <property type="entry name" value="UDP-acyl_N-AcGlcN_deAcase_N"/>
</dbReference>
<evidence type="ECO:0000256" key="8">
    <source>
        <dbReference type="ARBA" id="ARBA00022801"/>
    </source>
</evidence>
<evidence type="ECO:0000256" key="2">
    <source>
        <dbReference type="ARBA" id="ARBA00002923"/>
    </source>
</evidence>
<dbReference type="NCBIfam" id="TIGR00325">
    <property type="entry name" value="lpxC"/>
    <property type="match status" value="1"/>
</dbReference>
<sequence>MARDRASAGNVVRQQTLKNSIHCSGVALHSGAKVNMALHPAEANSGIVFRRTDADGGTEIQALWKNAIETPLCTTLVDVRGNQIATIEHLMSALSGCGIDNAVIELNGPEVPIMDGSAAPFVFLIECAGVTVQDSPRRAIRVLNETVVSEPHRAASLSPGASYTVGFEIDFGDTLIGHQEWFTEVAESAFKRDVARARTFGFVQDIEKLRAMGLARGGSLDNAVVVNGKEIMNEEGLRYRNEFVRHKVLDSIGDLYLAGGPIIGHFQGDRAGHALTLRLLNTLFADTEAWEWTDLTTGSAAPVAAQIQPERAVAARA</sequence>
<organism evidence="13 14">
    <name type="scientific">Pelagibius litoralis</name>
    <dbReference type="NCBI Taxonomy" id="374515"/>
    <lineage>
        <taxon>Bacteria</taxon>
        <taxon>Pseudomonadati</taxon>
        <taxon>Pseudomonadota</taxon>
        <taxon>Alphaproteobacteria</taxon>
        <taxon>Rhodospirillales</taxon>
        <taxon>Rhodovibrionaceae</taxon>
        <taxon>Pelagibius</taxon>
    </lineage>
</organism>
<dbReference type="GO" id="GO:0046872">
    <property type="term" value="F:metal ion binding"/>
    <property type="evidence" value="ECO:0007669"/>
    <property type="project" value="UniProtKB-KW"/>
</dbReference>
<dbReference type="AlphaFoldDB" id="A0A967C8T0"/>
<evidence type="ECO:0000313" key="14">
    <source>
        <dbReference type="Proteomes" id="UP000761264"/>
    </source>
</evidence>
<proteinExistence type="inferred from homology"/>
<comment type="cofactor">
    <cofactor evidence="1 12">
        <name>Zn(2+)</name>
        <dbReference type="ChEBI" id="CHEBI:29105"/>
    </cofactor>
</comment>
<reference evidence="13" key="1">
    <citation type="submission" date="2020-03" db="EMBL/GenBank/DDBJ databases">
        <title>Genome of Pelagibius litoralis DSM 21314T.</title>
        <authorList>
            <person name="Wang G."/>
        </authorList>
    </citation>
    <scope>NUCLEOTIDE SEQUENCE</scope>
    <source>
        <strain evidence="13">DSM 21314</strain>
    </source>
</reference>
<comment type="pathway">
    <text evidence="3 12">Glycolipid biosynthesis; lipid IV(A) biosynthesis; lipid IV(A) from (3R)-3-hydroxytetradecanoyl-[acyl-carrier-protein] and UDP-N-acetyl-alpha-D-glucosamine: step 2/6.</text>
</comment>
<evidence type="ECO:0000256" key="1">
    <source>
        <dbReference type="ARBA" id="ARBA00001947"/>
    </source>
</evidence>
<dbReference type="EC" id="3.5.1.108" evidence="4 12"/>
<comment type="catalytic activity">
    <reaction evidence="11 12">
        <text>a UDP-3-O-[(3R)-3-hydroxyacyl]-N-acetyl-alpha-D-glucosamine + H2O = a UDP-3-O-[(3R)-3-hydroxyacyl]-alpha-D-glucosamine + acetate</text>
        <dbReference type="Rhea" id="RHEA:67816"/>
        <dbReference type="ChEBI" id="CHEBI:15377"/>
        <dbReference type="ChEBI" id="CHEBI:30089"/>
        <dbReference type="ChEBI" id="CHEBI:137740"/>
        <dbReference type="ChEBI" id="CHEBI:173225"/>
        <dbReference type="EC" id="3.5.1.108"/>
    </reaction>
</comment>
<keyword evidence="5 12" id="KW-0444">Lipid biosynthesis</keyword>
<dbReference type="Gene3D" id="3.30.1700.10">
    <property type="entry name" value="lpxc deacetylase, domain 2"/>
    <property type="match status" value="1"/>
</dbReference>
<dbReference type="EMBL" id="JAAQPH010000005">
    <property type="protein sequence ID" value="NIA68632.1"/>
    <property type="molecule type" value="Genomic_DNA"/>
</dbReference>
<comment type="function">
    <text evidence="2 12">Catalyzes the hydrolysis of UDP-3-O-myristoyl-N-acetylglucosamine to form UDP-3-O-myristoylglucosamine and acetate, the committed step in lipid A biosynthesis.</text>
</comment>
<evidence type="ECO:0000256" key="4">
    <source>
        <dbReference type="ARBA" id="ARBA00012745"/>
    </source>
</evidence>
<dbReference type="RefSeq" id="WP_167223420.1">
    <property type="nucleotide sequence ID" value="NZ_JAAQPH010000005.1"/>
</dbReference>
<keyword evidence="10 12" id="KW-0443">Lipid metabolism</keyword>
<dbReference type="InterPro" id="IPR020568">
    <property type="entry name" value="Ribosomal_Su5_D2-typ_SF"/>
</dbReference>
<evidence type="ECO:0000256" key="11">
    <source>
        <dbReference type="ARBA" id="ARBA00024535"/>
    </source>
</evidence>
<comment type="caution">
    <text evidence="13">The sequence shown here is derived from an EMBL/GenBank/DDBJ whole genome shotgun (WGS) entry which is preliminary data.</text>
</comment>
<keyword evidence="14" id="KW-1185">Reference proteome</keyword>
<evidence type="ECO:0000256" key="12">
    <source>
        <dbReference type="HAMAP-Rule" id="MF_00388"/>
    </source>
</evidence>
<keyword evidence="9 12" id="KW-0862">Zinc</keyword>
<feature type="binding site" evidence="12">
    <location>
        <position position="250"/>
    </location>
    <ligand>
        <name>Zn(2+)</name>
        <dbReference type="ChEBI" id="CHEBI:29105"/>
    </ligand>
</feature>
<dbReference type="SUPFAM" id="SSF54211">
    <property type="entry name" value="Ribosomal protein S5 domain 2-like"/>
    <property type="match status" value="2"/>
</dbReference>
<protein>
    <recommendedName>
        <fullName evidence="4 12">UDP-3-O-acyl-N-acetylglucosamine deacetylase</fullName>
        <shortName evidence="12">UDP-3-O-acyl-GlcNAc deacetylase</shortName>
        <ecNumber evidence="4 12">3.5.1.108</ecNumber>
    </recommendedName>
    <alternativeName>
        <fullName evidence="12">UDP-3-O-[R-3-hydroxymyristoyl]-N-acetylglucosamine deacetylase</fullName>
    </alternativeName>
</protein>
<dbReference type="PANTHER" id="PTHR33694:SF1">
    <property type="entry name" value="UDP-3-O-ACYL-N-ACETYLGLUCOSAMINE DEACETYLASE 1, MITOCHONDRIAL-RELATED"/>
    <property type="match status" value="1"/>
</dbReference>
<evidence type="ECO:0000313" key="13">
    <source>
        <dbReference type="EMBL" id="NIA68632.1"/>
    </source>
</evidence>
<evidence type="ECO:0000256" key="10">
    <source>
        <dbReference type="ARBA" id="ARBA00023098"/>
    </source>
</evidence>
<dbReference type="InterPro" id="IPR011334">
    <property type="entry name" value="UDP-acyl_GlcNac_deAcase_C"/>
</dbReference>
<dbReference type="HAMAP" id="MF_00388">
    <property type="entry name" value="LpxC"/>
    <property type="match status" value="1"/>
</dbReference>
<evidence type="ECO:0000256" key="9">
    <source>
        <dbReference type="ARBA" id="ARBA00022833"/>
    </source>
</evidence>
<feature type="active site" description="Proton donor" evidence="12">
    <location>
        <position position="273"/>
    </location>
</feature>
<evidence type="ECO:0000256" key="6">
    <source>
        <dbReference type="ARBA" id="ARBA00022556"/>
    </source>
</evidence>
<dbReference type="InterPro" id="IPR004463">
    <property type="entry name" value="UDP-acyl_GlcNac_deAcase"/>
</dbReference>
<feature type="binding site" evidence="12">
    <location>
        <position position="89"/>
    </location>
    <ligand>
        <name>Zn(2+)</name>
        <dbReference type="ChEBI" id="CHEBI:29105"/>
    </ligand>
</feature>
<dbReference type="PANTHER" id="PTHR33694">
    <property type="entry name" value="UDP-3-O-ACYL-N-ACETYLGLUCOSAMINE DEACETYLASE 1, MITOCHONDRIAL-RELATED"/>
    <property type="match status" value="1"/>
</dbReference>
<dbReference type="Pfam" id="PF03331">
    <property type="entry name" value="LpxC"/>
    <property type="match status" value="1"/>
</dbReference>
<keyword evidence="6 12" id="KW-0441">Lipid A biosynthesis</keyword>
<dbReference type="Proteomes" id="UP000761264">
    <property type="component" value="Unassembled WGS sequence"/>
</dbReference>
<accession>A0A967C8T0</accession>
<dbReference type="GO" id="GO:0009245">
    <property type="term" value="P:lipid A biosynthetic process"/>
    <property type="evidence" value="ECO:0007669"/>
    <property type="project" value="UniProtKB-UniRule"/>
</dbReference>
<feature type="binding site" evidence="12">
    <location>
        <position position="246"/>
    </location>
    <ligand>
        <name>Zn(2+)</name>
        <dbReference type="ChEBI" id="CHEBI:29105"/>
    </ligand>
</feature>
<dbReference type="GO" id="GO:0103117">
    <property type="term" value="F:UDP-3-O-acyl-N-acetylglucosamine deacetylase activity"/>
    <property type="evidence" value="ECO:0007669"/>
    <property type="project" value="UniProtKB-UniRule"/>
</dbReference>
<comment type="similarity">
    <text evidence="12">Belongs to the LpxC family.</text>
</comment>
<evidence type="ECO:0000256" key="3">
    <source>
        <dbReference type="ARBA" id="ARBA00005002"/>
    </source>
</evidence>
<gene>
    <name evidence="12" type="primary">lpxC</name>
    <name evidence="13" type="ORF">HBA54_08515</name>
</gene>
<evidence type="ECO:0000256" key="7">
    <source>
        <dbReference type="ARBA" id="ARBA00022723"/>
    </source>
</evidence>
<dbReference type="Gene3D" id="3.30.230.20">
    <property type="entry name" value="lpxc deacetylase, domain 1"/>
    <property type="match status" value="1"/>
</dbReference>
<keyword evidence="8 12" id="KW-0378">Hydrolase</keyword>
<name>A0A967C8T0_9PROT</name>